<feature type="chain" id="PRO_5021785776" description="Fibronectin type-III domain-containing protein" evidence="2">
    <location>
        <begin position="23"/>
        <end position="699"/>
    </location>
</feature>
<feature type="signal peptide" evidence="2">
    <location>
        <begin position="1"/>
        <end position="22"/>
    </location>
</feature>
<proteinExistence type="predicted"/>
<dbReference type="Gene3D" id="2.60.40.10">
    <property type="entry name" value="Immunoglobulins"/>
    <property type="match status" value="1"/>
</dbReference>
<feature type="compositionally biased region" description="Polar residues" evidence="1">
    <location>
        <begin position="401"/>
        <end position="418"/>
    </location>
</feature>
<evidence type="ECO:0000256" key="1">
    <source>
        <dbReference type="SAM" id="MobiDB-lite"/>
    </source>
</evidence>
<name>A0A538U2W6_UNCEI</name>
<protein>
    <recommendedName>
        <fullName evidence="5">Fibronectin type-III domain-containing protein</fullName>
    </recommendedName>
</protein>
<dbReference type="EMBL" id="VBPA01000224">
    <property type="protein sequence ID" value="TMQ70228.1"/>
    <property type="molecule type" value="Genomic_DNA"/>
</dbReference>
<evidence type="ECO:0008006" key="5">
    <source>
        <dbReference type="Google" id="ProtNLM"/>
    </source>
</evidence>
<dbReference type="SUPFAM" id="SSF49265">
    <property type="entry name" value="Fibronectin type III"/>
    <property type="match status" value="1"/>
</dbReference>
<evidence type="ECO:0000313" key="4">
    <source>
        <dbReference type="Proteomes" id="UP000319836"/>
    </source>
</evidence>
<dbReference type="InterPro" id="IPR036116">
    <property type="entry name" value="FN3_sf"/>
</dbReference>
<reference evidence="3 4" key="1">
    <citation type="journal article" date="2019" name="Nat. Microbiol.">
        <title>Mediterranean grassland soil C-N compound turnover is dependent on rainfall and depth, and is mediated by genomically divergent microorganisms.</title>
        <authorList>
            <person name="Diamond S."/>
            <person name="Andeer P.F."/>
            <person name="Li Z."/>
            <person name="Crits-Christoph A."/>
            <person name="Burstein D."/>
            <person name="Anantharaman K."/>
            <person name="Lane K.R."/>
            <person name="Thomas B.C."/>
            <person name="Pan C."/>
            <person name="Northen T.R."/>
            <person name="Banfield J.F."/>
        </authorList>
    </citation>
    <scope>NUCLEOTIDE SEQUENCE [LARGE SCALE GENOMIC DNA]</scope>
    <source>
        <strain evidence="3">WS_10</strain>
    </source>
</reference>
<feature type="region of interest" description="Disordered" evidence="1">
    <location>
        <begin position="250"/>
        <end position="269"/>
    </location>
</feature>
<dbReference type="CDD" id="cd00063">
    <property type="entry name" value="FN3"/>
    <property type="match status" value="1"/>
</dbReference>
<dbReference type="SUPFAM" id="SSF63829">
    <property type="entry name" value="Calcium-dependent phosphotriesterase"/>
    <property type="match status" value="1"/>
</dbReference>
<gene>
    <name evidence="3" type="ORF">E6K80_09095</name>
</gene>
<dbReference type="InterPro" id="IPR013783">
    <property type="entry name" value="Ig-like_fold"/>
</dbReference>
<dbReference type="Gene3D" id="2.60.40.650">
    <property type="match status" value="1"/>
</dbReference>
<comment type="caution">
    <text evidence="3">The sequence shown here is derived from an EMBL/GenBank/DDBJ whole genome shotgun (WGS) entry which is preliminary data.</text>
</comment>
<evidence type="ECO:0000256" key="2">
    <source>
        <dbReference type="SAM" id="SignalP"/>
    </source>
</evidence>
<dbReference type="Proteomes" id="UP000319836">
    <property type="component" value="Unassembled WGS sequence"/>
</dbReference>
<organism evidence="3 4">
    <name type="scientific">Eiseniibacteriota bacterium</name>
    <dbReference type="NCBI Taxonomy" id="2212470"/>
    <lineage>
        <taxon>Bacteria</taxon>
        <taxon>Candidatus Eiseniibacteriota</taxon>
    </lineage>
</organism>
<sequence>MRRTLRHVLMLAGLLHAAQASAVETQMWVSDSPADYAKADARGVVVGPDGVVALGPRTAQSPAESLTVVWSLAVMADGSVALGGDSGRIDRWTENGGVRPWIKLPAGQVLSLAPDGAGLVAGTGPQGRVYRIGARGDTTLLAKTGERYVWALAPASGGAWWAATGTRGRLMKISPGKATIVLDTDESNLVSLVADGRGGCYAGGDSKGRVVHVTADGAATTTYDAAEDEVRALALGPDGALYAAGLTAAATTNEGEEDESQRPQPVKSAVTGGRATVYRIVPDSSAAALWTAPHPFVFALLGTSDGVLAATGNRAGLFRLDRTGFVTQILSAPQGQITALARDRGGRVFAATSNPGALWRLGPERTEHGELTSSSLDARRFARFGHVRWRGQANGGRIQLETRSGNTDPADTTWSSWRPITDQGVRSPAARYLQWKITMAGGNPRVDAVEVGWREQNIPPRVEDVAVAPQGMGFREGELQPRTEPVTQTLPGGQRVEYSISNPSGHTLKILPEWTRGLRTLQWHASDPNGDPLLYQVDMRAESGGAWTSIGKDLEATSFTWDTRNVPDGRYRIRVRASDAPGNAVGEALQSEAVSEPFTVDNTPPQVTSLGLRGEPRAIAMTGRAEDALSILVRVDVAVDEDDWREVTPQGGMADERALEFHARLPDIEPGEHTVAVRVVDQAGNGATRAGRVTVPRAR</sequence>
<dbReference type="InterPro" id="IPR003961">
    <property type="entry name" value="FN3_dom"/>
</dbReference>
<keyword evidence="2" id="KW-0732">Signal</keyword>
<dbReference type="Gene3D" id="2.130.10.10">
    <property type="entry name" value="YVTN repeat-like/Quinoprotein amine dehydrogenase"/>
    <property type="match status" value="1"/>
</dbReference>
<dbReference type="AlphaFoldDB" id="A0A538U2W6"/>
<dbReference type="InterPro" id="IPR015943">
    <property type="entry name" value="WD40/YVTN_repeat-like_dom_sf"/>
</dbReference>
<accession>A0A538U2W6</accession>
<evidence type="ECO:0000313" key="3">
    <source>
        <dbReference type="EMBL" id="TMQ70228.1"/>
    </source>
</evidence>
<feature type="region of interest" description="Disordered" evidence="1">
    <location>
        <begin position="399"/>
        <end position="420"/>
    </location>
</feature>